<organism evidence="2 3">
    <name type="scientific">Saccharomonospora glauca K62</name>
    <dbReference type="NCBI Taxonomy" id="928724"/>
    <lineage>
        <taxon>Bacteria</taxon>
        <taxon>Bacillati</taxon>
        <taxon>Actinomycetota</taxon>
        <taxon>Actinomycetes</taxon>
        <taxon>Pseudonocardiales</taxon>
        <taxon>Pseudonocardiaceae</taxon>
        <taxon>Saccharomonospora</taxon>
    </lineage>
</organism>
<evidence type="ECO:0000313" key="2">
    <source>
        <dbReference type="EMBL" id="EIF00119.1"/>
    </source>
</evidence>
<evidence type="ECO:0000313" key="3">
    <source>
        <dbReference type="Proteomes" id="UP000005087"/>
    </source>
</evidence>
<dbReference type="EMBL" id="CM001484">
    <property type="protein sequence ID" value="EIF00119.1"/>
    <property type="molecule type" value="Genomic_DNA"/>
</dbReference>
<reference evidence="3" key="2">
    <citation type="submission" date="2012-01" db="EMBL/GenBank/DDBJ databases">
        <title>Noncontiguous Finished sequence of chromosome of Saccharomonospora glauca K62.</title>
        <authorList>
            <consortium name="US DOE Joint Genome Institute"/>
            <person name="Lucas S."/>
            <person name="Han J."/>
            <person name="Lapidus A."/>
            <person name="Cheng J.-F."/>
            <person name="Goodwin L."/>
            <person name="Pitluck S."/>
            <person name="Peters L."/>
            <person name="Mikhailova N."/>
            <person name="Held B."/>
            <person name="Detter J.C."/>
            <person name="Han C."/>
            <person name="Tapia R."/>
            <person name="Land M."/>
            <person name="Hauser L."/>
            <person name="Kyrpides N."/>
            <person name="Ivanova N."/>
            <person name="Pagani I."/>
            <person name="Brambilla E.-M."/>
            <person name="Klenk H.-P."/>
            <person name="Woyke T."/>
        </authorList>
    </citation>
    <scope>NUCLEOTIDE SEQUENCE [LARGE SCALE GENOMIC DNA]</scope>
    <source>
        <strain evidence="3">K62</strain>
    </source>
</reference>
<feature type="transmembrane region" description="Helical" evidence="1">
    <location>
        <begin position="76"/>
        <end position="101"/>
    </location>
</feature>
<keyword evidence="3" id="KW-1185">Reference proteome</keyword>
<keyword evidence="1" id="KW-1133">Transmembrane helix</keyword>
<evidence type="ECO:0000256" key="1">
    <source>
        <dbReference type="SAM" id="Phobius"/>
    </source>
</evidence>
<protein>
    <submittedName>
        <fullName evidence="2">Uncharacterized protein</fullName>
    </submittedName>
</protein>
<dbReference type="HOGENOM" id="CLU_158407_0_0_11"/>
<name>I1D594_9PSEU</name>
<dbReference type="Proteomes" id="UP000005087">
    <property type="component" value="Chromosome"/>
</dbReference>
<dbReference type="eggNOG" id="ENOG5032TW5">
    <property type="taxonomic scope" value="Bacteria"/>
</dbReference>
<gene>
    <name evidence="2" type="ORF">SacglDRAFT_03254</name>
</gene>
<feature type="transmembrane region" description="Helical" evidence="1">
    <location>
        <begin position="21"/>
        <end position="43"/>
    </location>
</feature>
<feature type="transmembrane region" description="Helical" evidence="1">
    <location>
        <begin position="49"/>
        <end position="69"/>
    </location>
</feature>
<dbReference type="AlphaFoldDB" id="I1D594"/>
<keyword evidence="1" id="KW-0472">Membrane</keyword>
<accession>I1D594</accession>
<keyword evidence="1" id="KW-0812">Transmembrane</keyword>
<feature type="transmembrane region" description="Helical" evidence="1">
    <location>
        <begin position="113"/>
        <end position="136"/>
    </location>
</feature>
<proteinExistence type="predicted"/>
<reference evidence="2 3" key="1">
    <citation type="submission" date="2011-09" db="EMBL/GenBank/DDBJ databases">
        <authorList>
            <consortium name="US DOE Joint Genome Institute (JGI-PGF)"/>
            <person name="Lucas S."/>
            <person name="Han J."/>
            <person name="Lapidus A."/>
            <person name="Cheng J.-F."/>
            <person name="Goodwin L."/>
            <person name="Pitluck S."/>
            <person name="Peters L."/>
            <person name="Land M.L."/>
            <person name="Hauser L."/>
            <person name="Brambilla E."/>
            <person name="Klenk H.-P."/>
            <person name="Woyke T.J."/>
        </authorList>
    </citation>
    <scope>NUCLEOTIDE SEQUENCE [LARGE SCALE GENOMIC DNA]</scope>
    <source>
        <strain evidence="2 3">K62</strain>
    </source>
</reference>
<sequence length="145" mass="15169">MRGPWSRGDDRRMSGVRSVKWPVVVGLGAFGLVRPVLNITGVADDLGKPLTPILATVVITLIWIAAVGFTRVPEPVLTLVFAGLTYGVLTIVVSAILSPILDGELQGPLAHPAAIVGVLGVNALWGLIAGLLAAGVRRVRDVPIR</sequence>